<comment type="subunit">
    <text evidence="2">Homodimer.</text>
</comment>
<evidence type="ECO:0000256" key="2">
    <source>
        <dbReference type="ARBA" id="ARBA00011738"/>
    </source>
</evidence>
<comment type="caution">
    <text evidence="5">The sequence shown here is derived from an EMBL/GenBank/DDBJ whole genome shotgun (WGS) entry which is preliminary data.</text>
</comment>
<evidence type="ECO:0000256" key="3">
    <source>
        <dbReference type="ARBA" id="ARBA00022679"/>
    </source>
</evidence>
<evidence type="ECO:0000256" key="1">
    <source>
        <dbReference type="ARBA" id="ARBA00001946"/>
    </source>
</evidence>
<dbReference type="PANTHER" id="PTHR43322">
    <property type="entry name" value="1-D-DEOXYXYLULOSE 5-PHOSPHATE SYNTHASE-RELATED"/>
    <property type="match status" value="1"/>
</dbReference>
<dbReference type="Proteomes" id="UP000737018">
    <property type="component" value="Unassembled WGS sequence"/>
</dbReference>
<dbReference type="GO" id="GO:0016114">
    <property type="term" value="P:terpenoid biosynthetic process"/>
    <property type="evidence" value="ECO:0007669"/>
    <property type="project" value="InterPro"/>
</dbReference>
<protein>
    <submittedName>
        <fullName evidence="5">Uncharacterized protein</fullName>
    </submittedName>
</protein>
<dbReference type="PANTHER" id="PTHR43322:SF4">
    <property type="entry name" value="1-DEOXY-D-XYLULOSE-5-PHOSPHATE SYNTHASE 2, CHLOROPLASTIC-RELATED"/>
    <property type="match status" value="1"/>
</dbReference>
<dbReference type="GO" id="GO:0008661">
    <property type="term" value="F:1-deoxy-D-xylulose-5-phosphate synthase activity"/>
    <property type="evidence" value="ECO:0007669"/>
    <property type="project" value="InterPro"/>
</dbReference>
<evidence type="ECO:0000313" key="5">
    <source>
        <dbReference type="EMBL" id="KAF3952945.1"/>
    </source>
</evidence>
<accession>A0A8J4VEY2</accession>
<comment type="cofactor">
    <cofactor evidence="1">
        <name>Mg(2+)</name>
        <dbReference type="ChEBI" id="CHEBI:18420"/>
    </cofactor>
</comment>
<dbReference type="EMBL" id="JRKL02004288">
    <property type="protein sequence ID" value="KAF3952945.1"/>
    <property type="molecule type" value="Genomic_DNA"/>
</dbReference>
<evidence type="ECO:0000313" key="6">
    <source>
        <dbReference type="Proteomes" id="UP000737018"/>
    </source>
</evidence>
<organism evidence="5 6">
    <name type="scientific">Castanea mollissima</name>
    <name type="common">Chinese chestnut</name>
    <dbReference type="NCBI Taxonomy" id="60419"/>
    <lineage>
        <taxon>Eukaryota</taxon>
        <taxon>Viridiplantae</taxon>
        <taxon>Streptophyta</taxon>
        <taxon>Embryophyta</taxon>
        <taxon>Tracheophyta</taxon>
        <taxon>Spermatophyta</taxon>
        <taxon>Magnoliopsida</taxon>
        <taxon>eudicotyledons</taxon>
        <taxon>Gunneridae</taxon>
        <taxon>Pentapetalae</taxon>
        <taxon>rosids</taxon>
        <taxon>fabids</taxon>
        <taxon>Fagales</taxon>
        <taxon>Fagaceae</taxon>
        <taxon>Castanea</taxon>
    </lineage>
</organism>
<keyword evidence="6" id="KW-1185">Reference proteome</keyword>
<sequence length="140" mass="15342">MIETGFIATASTLSLSLVILLLGGGSFHLMIPLVLAASLFSKFCRAKNSKLLVYQFEMIMRLVWLVQMEPPIVEHLLLLYIACLPNMVVMAPFDEAELMHMVATVAVVDDRQTQLLQVSKGNGIGAALPFNNKGTPPELN</sequence>
<keyword evidence="3" id="KW-0808">Transferase</keyword>
<dbReference type="OrthoDB" id="1670286at2759"/>
<proteinExistence type="predicted"/>
<reference evidence="5" key="1">
    <citation type="submission" date="2020-03" db="EMBL/GenBank/DDBJ databases">
        <title>Castanea mollissima Vanexum genome sequencing.</title>
        <authorList>
            <person name="Staton M."/>
        </authorList>
    </citation>
    <scope>NUCLEOTIDE SEQUENCE</scope>
    <source>
        <tissue evidence="5">Leaf</tissue>
    </source>
</reference>
<keyword evidence="4" id="KW-0786">Thiamine pyrophosphate</keyword>
<gene>
    <name evidence="5" type="ORF">CMV_021557</name>
</gene>
<evidence type="ECO:0000256" key="4">
    <source>
        <dbReference type="ARBA" id="ARBA00023052"/>
    </source>
</evidence>
<name>A0A8J4VEY2_9ROSI</name>
<dbReference type="AlphaFoldDB" id="A0A8J4VEY2"/>
<dbReference type="InterPro" id="IPR005477">
    <property type="entry name" value="Dxylulose-5-P_synthase"/>
</dbReference>